<dbReference type="GO" id="GO:0016301">
    <property type="term" value="F:kinase activity"/>
    <property type="evidence" value="ECO:0007669"/>
    <property type="project" value="UniProtKB-KW"/>
</dbReference>
<comment type="caution">
    <text evidence="6">The sequence shown here is derived from an EMBL/GenBank/DDBJ whole genome shotgun (WGS) entry which is preliminary data.</text>
</comment>
<reference evidence="7" key="1">
    <citation type="journal article" date="2019" name="Int. J. Syst. Evol. Microbiol.">
        <title>The Global Catalogue of Microorganisms (GCM) 10K type strain sequencing project: providing services to taxonomists for standard genome sequencing and annotation.</title>
        <authorList>
            <consortium name="The Broad Institute Genomics Platform"/>
            <consortium name="The Broad Institute Genome Sequencing Center for Infectious Disease"/>
            <person name="Wu L."/>
            <person name="Ma J."/>
        </authorList>
    </citation>
    <scope>NUCLEOTIDE SEQUENCE [LARGE SCALE GENOMIC DNA]</scope>
    <source>
        <strain evidence="7">CGMCC 1.16455</strain>
    </source>
</reference>
<dbReference type="EMBL" id="JBHSLN010000020">
    <property type="protein sequence ID" value="MFC5297190.1"/>
    <property type="molecule type" value="Genomic_DNA"/>
</dbReference>
<dbReference type="Gene3D" id="3.40.1190.20">
    <property type="match status" value="1"/>
</dbReference>
<gene>
    <name evidence="6" type="ORF">ACFPK8_06670</name>
</gene>
<proteinExistence type="inferred from homology"/>
<dbReference type="InterPro" id="IPR011611">
    <property type="entry name" value="PfkB_dom"/>
</dbReference>
<dbReference type="PANTHER" id="PTHR43085:SF57">
    <property type="entry name" value="CARBOHYDRATE KINASE PFKB DOMAIN-CONTAINING PROTEIN"/>
    <property type="match status" value="1"/>
</dbReference>
<dbReference type="CDD" id="cd01166">
    <property type="entry name" value="KdgK"/>
    <property type="match status" value="1"/>
</dbReference>
<protein>
    <submittedName>
        <fullName evidence="6">Sugar kinase</fullName>
    </submittedName>
</protein>
<dbReference type="PANTHER" id="PTHR43085">
    <property type="entry name" value="HEXOKINASE FAMILY MEMBER"/>
    <property type="match status" value="1"/>
</dbReference>
<evidence type="ECO:0000256" key="4">
    <source>
        <dbReference type="SAM" id="MobiDB-lite"/>
    </source>
</evidence>
<evidence type="ECO:0000313" key="7">
    <source>
        <dbReference type="Proteomes" id="UP001595937"/>
    </source>
</evidence>
<dbReference type="Pfam" id="PF00294">
    <property type="entry name" value="PfkB"/>
    <property type="match status" value="1"/>
</dbReference>
<comment type="similarity">
    <text evidence="1">Belongs to the carbohydrate kinase PfkB family.</text>
</comment>
<evidence type="ECO:0000313" key="6">
    <source>
        <dbReference type="EMBL" id="MFC5297190.1"/>
    </source>
</evidence>
<dbReference type="RefSeq" id="WP_343924408.1">
    <property type="nucleotide sequence ID" value="NZ_BAAAIR010000038.1"/>
</dbReference>
<keyword evidence="2" id="KW-0808">Transferase</keyword>
<dbReference type="SUPFAM" id="SSF53613">
    <property type="entry name" value="Ribokinase-like"/>
    <property type="match status" value="1"/>
</dbReference>
<evidence type="ECO:0000256" key="3">
    <source>
        <dbReference type="ARBA" id="ARBA00022777"/>
    </source>
</evidence>
<feature type="domain" description="Carbohydrate kinase PfkB" evidence="5">
    <location>
        <begin position="28"/>
        <end position="340"/>
    </location>
</feature>
<sequence>MSGAPSAASTSGPSAAPSAASASAPSAARVVAVGETMAMMRSGTIGSLAHLPSVDISLGGAESNLAIGLRRLDVPVAWVSRVGDDPLGTRVMREIRAEGVEVHCTVDPTRPTGLMLKSRPNGTTTRVDYYRAGSAASALTPQDLPEGLIEQAQILHLSGITPLLSETAHATNVAAVQRAVAAGVQISLDVNYRSRLGSQELLAARLGEILEHVDIVFGGPEELSILAPTAGGAGADGADGAGAAAAAAGDPDHRALLRALEADGRQVVVKLGADGGAALADGQIQEAPGHRVDVVDTVGAGDAFVAGYLSAQLDGLDVAARLARANACGALACTTPGDWEGAPRRSDLDALLSGCAADPVIR</sequence>
<dbReference type="PROSITE" id="PS00584">
    <property type="entry name" value="PFKB_KINASES_2"/>
    <property type="match status" value="1"/>
</dbReference>
<dbReference type="InterPro" id="IPR029056">
    <property type="entry name" value="Ribokinase-like"/>
</dbReference>
<dbReference type="InterPro" id="IPR050306">
    <property type="entry name" value="PfkB_Carbo_kinase"/>
</dbReference>
<feature type="region of interest" description="Disordered" evidence="4">
    <location>
        <begin position="1"/>
        <end position="26"/>
    </location>
</feature>
<name>A0ABW0FFT7_9MICO</name>
<dbReference type="GeneID" id="303297646"/>
<accession>A0ABW0FFT7</accession>
<organism evidence="6 7">
    <name type="scientific">Brachybacterium tyrofermentans</name>
    <dbReference type="NCBI Taxonomy" id="47848"/>
    <lineage>
        <taxon>Bacteria</taxon>
        <taxon>Bacillati</taxon>
        <taxon>Actinomycetota</taxon>
        <taxon>Actinomycetes</taxon>
        <taxon>Micrococcales</taxon>
        <taxon>Dermabacteraceae</taxon>
        <taxon>Brachybacterium</taxon>
    </lineage>
</organism>
<keyword evidence="7" id="KW-1185">Reference proteome</keyword>
<dbReference type="InterPro" id="IPR002173">
    <property type="entry name" value="Carboh/pur_kinase_PfkB_CS"/>
</dbReference>
<evidence type="ECO:0000256" key="2">
    <source>
        <dbReference type="ARBA" id="ARBA00022679"/>
    </source>
</evidence>
<dbReference type="Proteomes" id="UP001595937">
    <property type="component" value="Unassembled WGS sequence"/>
</dbReference>
<evidence type="ECO:0000256" key="1">
    <source>
        <dbReference type="ARBA" id="ARBA00010688"/>
    </source>
</evidence>
<keyword evidence="3 6" id="KW-0418">Kinase</keyword>
<evidence type="ECO:0000259" key="5">
    <source>
        <dbReference type="Pfam" id="PF00294"/>
    </source>
</evidence>